<dbReference type="PANTHER" id="PTHR30417:SF1">
    <property type="entry name" value="N-ACETYLMURAMOYL-L-ALANINE AMIDASE AMID"/>
    <property type="match status" value="1"/>
</dbReference>
<proteinExistence type="predicted"/>
<reference evidence="6 7" key="1">
    <citation type="submission" date="2014-06" db="EMBL/GenBank/DDBJ databases">
        <title>Genomes of Alteromonas australica, a world apart.</title>
        <authorList>
            <person name="Gonzaga A."/>
            <person name="Lopez-Perez M."/>
            <person name="Rodriguez-Valera F."/>
        </authorList>
    </citation>
    <scope>NUCLEOTIDE SEQUENCE [LARGE SCALE GENOMIC DNA]</scope>
    <source>
        <strain evidence="6 7">H 17</strain>
    </source>
</reference>
<feature type="domain" description="SH3b" evidence="5">
    <location>
        <begin position="233"/>
        <end position="295"/>
    </location>
</feature>
<dbReference type="InterPro" id="IPR051206">
    <property type="entry name" value="NAMLAA_amidase_2"/>
</dbReference>
<dbReference type="Gene3D" id="3.40.80.10">
    <property type="entry name" value="Peptidoglycan recognition protein-like"/>
    <property type="match status" value="1"/>
</dbReference>
<dbReference type="CDD" id="cd06583">
    <property type="entry name" value="PGRP"/>
    <property type="match status" value="1"/>
</dbReference>
<sequence length="297" mass="32659">MPTLQHNASADNLIISKHRLSGSDVSFTPSPNTSGPFKDSFPDTIVIHFTAGSSLSSSVNVMTNPNNKVSAHLAVGRQGEIVQMLPFNKIGWHAGKSSWQGRTSLNQYSLGIELDNAGELTPNGEGFYTSWFGGVYESSDVFKGTHRNQTAPRYWHRYTEAQIMRTFSLCQLLCRQYGITCIVGHEEIAPDRKVDPGPAFPLDKLRSRMLGDAEPSHVDVAESNTQINTFDVPQPAVVRASKLNVRSGPGTHYEKQGLPLLAGDKVEIIDVKKGWAKVERTTTGWVSEQYLATVKAE</sequence>
<name>A0A075P4L0_9ALTE</name>
<dbReference type="Proteomes" id="UP000056090">
    <property type="component" value="Chromosome"/>
</dbReference>
<dbReference type="SUPFAM" id="SSF55846">
    <property type="entry name" value="N-acetylmuramoyl-L-alanine amidase-like"/>
    <property type="match status" value="1"/>
</dbReference>
<dbReference type="Pfam" id="PF08239">
    <property type="entry name" value="SH3_3"/>
    <property type="match status" value="1"/>
</dbReference>
<comment type="catalytic activity">
    <reaction evidence="1">
        <text>Hydrolyzes the link between N-acetylmuramoyl residues and L-amino acid residues in certain cell-wall glycopeptides.</text>
        <dbReference type="EC" id="3.5.1.28"/>
    </reaction>
</comment>
<dbReference type="InterPro" id="IPR036505">
    <property type="entry name" value="Amidase/PGRP_sf"/>
</dbReference>
<organism evidence="6 7">
    <name type="scientific">Alteromonas australica</name>
    <dbReference type="NCBI Taxonomy" id="589873"/>
    <lineage>
        <taxon>Bacteria</taxon>
        <taxon>Pseudomonadati</taxon>
        <taxon>Pseudomonadota</taxon>
        <taxon>Gammaproteobacteria</taxon>
        <taxon>Alteromonadales</taxon>
        <taxon>Alteromonadaceae</taxon>
        <taxon>Alteromonas/Salinimonas group</taxon>
        <taxon>Alteromonas</taxon>
    </lineage>
</organism>
<dbReference type="GeneID" id="78256192"/>
<evidence type="ECO:0000313" key="7">
    <source>
        <dbReference type="Proteomes" id="UP000056090"/>
    </source>
</evidence>
<evidence type="ECO:0000256" key="4">
    <source>
        <dbReference type="ARBA" id="ARBA00023316"/>
    </source>
</evidence>
<accession>A0A075P4L0</accession>
<evidence type="ECO:0000313" key="6">
    <source>
        <dbReference type="EMBL" id="AIF99880.1"/>
    </source>
</evidence>
<dbReference type="Pfam" id="PF01510">
    <property type="entry name" value="Amidase_2"/>
    <property type="match status" value="1"/>
</dbReference>
<dbReference type="GO" id="GO:0009254">
    <property type="term" value="P:peptidoglycan turnover"/>
    <property type="evidence" value="ECO:0007669"/>
    <property type="project" value="TreeGrafter"/>
</dbReference>
<evidence type="ECO:0000256" key="3">
    <source>
        <dbReference type="ARBA" id="ARBA00022801"/>
    </source>
</evidence>
<dbReference type="EMBL" id="CP008849">
    <property type="protein sequence ID" value="AIF99880.1"/>
    <property type="molecule type" value="Genomic_DNA"/>
</dbReference>
<dbReference type="KEGG" id="aal:EP13_14950"/>
<protein>
    <recommendedName>
        <fullName evidence="2">N-acetylmuramoyl-L-alanine amidase</fullName>
        <ecNumber evidence="2">3.5.1.28</ecNumber>
    </recommendedName>
</protein>
<gene>
    <name evidence="6" type="ORF">EP13_14950</name>
</gene>
<dbReference type="SMART" id="SM00287">
    <property type="entry name" value="SH3b"/>
    <property type="match status" value="1"/>
</dbReference>
<dbReference type="GO" id="GO:0009253">
    <property type="term" value="P:peptidoglycan catabolic process"/>
    <property type="evidence" value="ECO:0007669"/>
    <property type="project" value="InterPro"/>
</dbReference>
<dbReference type="InterPro" id="IPR003646">
    <property type="entry name" value="SH3-like_bac-type"/>
</dbReference>
<dbReference type="eggNOG" id="COG3023">
    <property type="taxonomic scope" value="Bacteria"/>
</dbReference>
<dbReference type="SMART" id="SM00644">
    <property type="entry name" value="Ami_2"/>
    <property type="match status" value="1"/>
</dbReference>
<dbReference type="Gene3D" id="2.30.30.40">
    <property type="entry name" value="SH3 Domains"/>
    <property type="match status" value="1"/>
</dbReference>
<evidence type="ECO:0000259" key="5">
    <source>
        <dbReference type="PROSITE" id="PS51781"/>
    </source>
</evidence>
<dbReference type="PANTHER" id="PTHR30417">
    <property type="entry name" value="N-ACETYLMURAMOYL-L-ALANINE AMIDASE AMID"/>
    <property type="match status" value="1"/>
</dbReference>
<keyword evidence="3" id="KW-0378">Hydrolase</keyword>
<dbReference type="AlphaFoldDB" id="A0A075P4L0"/>
<evidence type="ECO:0000256" key="2">
    <source>
        <dbReference type="ARBA" id="ARBA00011901"/>
    </source>
</evidence>
<dbReference type="RefSeq" id="WP_044057931.1">
    <property type="nucleotide sequence ID" value="NZ_CBCSKJ010000002.1"/>
</dbReference>
<evidence type="ECO:0000256" key="1">
    <source>
        <dbReference type="ARBA" id="ARBA00001561"/>
    </source>
</evidence>
<keyword evidence="7" id="KW-1185">Reference proteome</keyword>
<dbReference type="GO" id="GO:0071555">
    <property type="term" value="P:cell wall organization"/>
    <property type="evidence" value="ECO:0007669"/>
    <property type="project" value="UniProtKB-KW"/>
</dbReference>
<keyword evidence="4" id="KW-0961">Cell wall biogenesis/degradation</keyword>
<dbReference type="PROSITE" id="PS51781">
    <property type="entry name" value="SH3B"/>
    <property type="match status" value="1"/>
</dbReference>
<dbReference type="GO" id="GO:0008745">
    <property type="term" value="F:N-acetylmuramoyl-L-alanine amidase activity"/>
    <property type="evidence" value="ECO:0007669"/>
    <property type="project" value="UniProtKB-EC"/>
</dbReference>
<dbReference type="InterPro" id="IPR002502">
    <property type="entry name" value="Amidase_domain"/>
</dbReference>
<dbReference type="EC" id="3.5.1.28" evidence="2"/>